<gene>
    <name evidence="2" type="ORF">HNP84_010389</name>
</gene>
<keyword evidence="1" id="KW-0472">Membrane</keyword>
<keyword evidence="3" id="KW-1185">Reference proteome</keyword>
<dbReference type="Proteomes" id="UP000578449">
    <property type="component" value="Unassembled WGS sequence"/>
</dbReference>
<accession>A0A840PP27</accession>
<keyword evidence="1" id="KW-1133">Transmembrane helix</keyword>
<sequence length="40" mass="4261">MKSLASLPPRPRRHLVTRAVTMIVIALLTVVQPVVTAGPA</sequence>
<feature type="non-terminal residue" evidence="2">
    <location>
        <position position="40"/>
    </location>
</feature>
<comment type="caution">
    <text evidence="2">The sequence shown here is derived from an EMBL/GenBank/DDBJ whole genome shotgun (WGS) entry which is preliminary data.</text>
</comment>
<keyword evidence="1" id="KW-0812">Transmembrane</keyword>
<feature type="transmembrane region" description="Helical" evidence="1">
    <location>
        <begin position="15"/>
        <end position="35"/>
    </location>
</feature>
<name>A0A840PP27_9ACTN</name>
<dbReference type="EMBL" id="JACHGN010000062">
    <property type="protein sequence ID" value="MBB5140616.1"/>
    <property type="molecule type" value="Genomic_DNA"/>
</dbReference>
<organism evidence="2 3">
    <name type="scientific">Thermocatellispora tengchongensis</name>
    <dbReference type="NCBI Taxonomy" id="1073253"/>
    <lineage>
        <taxon>Bacteria</taxon>
        <taxon>Bacillati</taxon>
        <taxon>Actinomycetota</taxon>
        <taxon>Actinomycetes</taxon>
        <taxon>Streptosporangiales</taxon>
        <taxon>Streptosporangiaceae</taxon>
        <taxon>Thermocatellispora</taxon>
    </lineage>
</organism>
<dbReference type="AlphaFoldDB" id="A0A840PP27"/>
<evidence type="ECO:0000313" key="2">
    <source>
        <dbReference type="EMBL" id="MBB5140616.1"/>
    </source>
</evidence>
<reference evidence="2 3" key="1">
    <citation type="submission" date="2020-08" db="EMBL/GenBank/DDBJ databases">
        <title>Genomic Encyclopedia of Type Strains, Phase IV (KMG-IV): sequencing the most valuable type-strain genomes for metagenomic binning, comparative biology and taxonomic classification.</title>
        <authorList>
            <person name="Goeker M."/>
        </authorList>
    </citation>
    <scope>NUCLEOTIDE SEQUENCE [LARGE SCALE GENOMIC DNA]</scope>
    <source>
        <strain evidence="2 3">DSM 45615</strain>
    </source>
</reference>
<evidence type="ECO:0000256" key="1">
    <source>
        <dbReference type="SAM" id="Phobius"/>
    </source>
</evidence>
<proteinExistence type="predicted"/>
<protein>
    <submittedName>
        <fullName evidence="2">Uncharacterized protein</fullName>
    </submittedName>
</protein>
<evidence type="ECO:0000313" key="3">
    <source>
        <dbReference type="Proteomes" id="UP000578449"/>
    </source>
</evidence>